<sequence length="240" mass="26654">MMVGKSNTENAGKQGTTPIVPSGKTNEWTREFMKFAWGKSNIMRDLLMKGKGTGFECNLKPALFMKGEQDEACTPKSQQFYRIHQLHAEDVASRSDPVTSAGPNGPRHEEKGHQNREPGKSGTAFLMGYPVNAISTQPSSAPYTLPLMKLIQDEEECETTMAVTEEYQSQAERVCRASEDSVLIPQVMEAGELAALICGKTHSTTMMITKEAWEELVTYCPAAKQSEVIVQHSHMRPWEP</sequence>
<evidence type="ECO:0000313" key="3">
    <source>
        <dbReference type="Proteomes" id="UP001214576"/>
    </source>
</evidence>
<evidence type="ECO:0000313" key="2">
    <source>
        <dbReference type="EMBL" id="KAI4545165.1"/>
    </source>
</evidence>
<organism evidence="2 3">
    <name type="scientific">Ovis ammon polii</name>
    <dbReference type="NCBI Taxonomy" id="230172"/>
    <lineage>
        <taxon>Eukaryota</taxon>
        <taxon>Metazoa</taxon>
        <taxon>Chordata</taxon>
        <taxon>Craniata</taxon>
        <taxon>Vertebrata</taxon>
        <taxon>Euteleostomi</taxon>
        <taxon>Mammalia</taxon>
        <taxon>Eutheria</taxon>
        <taxon>Laurasiatheria</taxon>
        <taxon>Artiodactyla</taxon>
        <taxon>Ruminantia</taxon>
        <taxon>Pecora</taxon>
        <taxon>Bovidae</taxon>
        <taxon>Caprinae</taxon>
        <taxon>Ovis</taxon>
    </lineage>
</organism>
<dbReference type="Proteomes" id="UP001214576">
    <property type="component" value="Unassembled WGS sequence"/>
</dbReference>
<comment type="caution">
    <text evidence="2">The sequence shown here is derived from an EMBL/GenBank/DDBJ whole genome shotgun (WGS) entry which is preliminary data.</text>
</comment>
<gene>
    <name evidence="2" type="ORF">MG293_005431</name>
</gene>
<dbReference type="AlphaFoldDB" id="A0AAD4UK55"/>
<protein>
    <submittedName>
        <fullName evidence="2">Uncharacterized protein</fullName>
    </submittedName>
</protein>
<reference evidence="2" key="1">
    <citation type="submission" date="2022-03" db="EMBL/GenBank/DDBJ databases">
        <title>Genomic analyses of argali, domestic sheep and their hybrids provide insights into chromosomal evolution, heterosis and genetic basis of agronomic traits.</title>
        <authorList>
            <person name="Li M."/>
        </authorList>
    </citation>
    <scope>NUCLEOTIDE SEQUENCE</scope>
    <source>
        <strain evidence="2">CAU-MHL-2022a</strain>
        <tissue evidence="2">Skin</tissue>
    </source>
</reference>
<accession>A0AAD4UK55</accession>
<feature type="compositionally biased region" description="Basic and acidic residues" evidence="1">
    <location>
        <begin position="106"/>
        <end position="119"/>
    </location>
</feature>
<name>A0AAD4UK55_OVIAM</name>
<feature type="region of interest" description="Disordered" evidence="1">
    <location>
        <begin position="1"/>
        <end position="24"/>
    </location>
</feature>
<proteinExistence type="predicted"/>
<keyword evidence="3" id="KW-1185">Reference proteome</keyword>
<dbReference type="EMBL" id="JAKZEL010000003">
    <property type="protein sequence ID" value="KAI4545165.1"/>
    <property type="molecule type" value="Genomic_DNA"/>
</dbReference>
<feature type="region of interest" description="Disordered" evidence="1">
    <location>
        <begin position="88"/>
        <end position="121"/>
    </location>
</feature>
<evidence type="ECO:0000256" key="1">
    <source>
        <dbReference type="SAM" id="MobiDB-lite"/>
    </source>
</evidence>